<dbReference type="Gene3D" id="1.20.120.450">
    <property type="entry name" value="dinb family like domain"/>
    <property type="match status" value="1"/>
</dbReference>
<reference evidence="2 3" key="1">
    <citation type="submission" date="2020-05" db="EMBL/GenBank/DDBJ databases">
        <title>Genome sequence of Kribbella sandramycini ATCC 39419.</title>
        <authorList>
            <person name="Maclea K.S."/>
            <person name="Fair J.L."/>
        </authorList>
    </citation>
    <scope>NUCLEOTIDE SEQUENCE [LARGE SCALE GENOMIC DNA]</scope>
    <source>
        <strain evidence="2 3">ATCC 39419</strain>
    </source>
</reference>
<dbReference type="SUPFAM" id="SSF109854">
    <property type="entry name" value="DinB/YfiT-like putative metalloenzymes"/>
    <property type="match status" value="1"/>
</dbReference>
<dbReference type="EMBL" id="JABJRC010000001">
    <property type="protein sequence ID" value="NOL39500.1"/>
    <property type="molecule type" value="Genomic_DNA"/>
</dbReference>
<gene>
    <name evidence="1" type="ORF">HNR71_003542</name>
    <name evidence="2" type="ORF">HPO96_04500</name>
</gene>
<dbReference type="EMBL" id="JACHKF010000001">
    <property type="protein sequence ID" value="MBB6567905.1"/>
    <property type="molecule type" value="Genomic_DNA"/>
</dbReference>
<reference evidence="1 4" key="2">
    <citation type="submission" date="2020-08" db="EMBL/GenBank/DDBJ databases">
        <title>Sequencing the genomes of 1000 actinobacteria strains.</title>
        <authorList>
            <person name="Klenk H.-P."/>
        </authorList>
    </citation>
    <scope>NUCLEOTIDE SEQUENCE [LARGE SCALE GENOMIC DNA]</scope>
    <source>
        <strain evidence="1 4">DSM 15626</strain>
    </source>
</reference>
<proteinExistence type="predicted"/>
<keyword evidence="3" id="KW-1185">Reference proteome</keyword>
<dbReference type="Pfam" id="PF04978">
    <property type="entry name" value="MST"/>
    <property type="match status" value="1"/>
</dbReference>
<evidence type="ECO:0000313" key="3">
    <source>
        <dbReference type="Proteomes" id="UP000534306"/>
    </source>
</evidence>
<protein>
    <submittedName>
        <fullName evidence="2">DUF664 domain-containing protein</fullName>
    </submittedName>
</protein>
<accession>A0A7Y4NYT9</accession>
<dbReference type="Proteomes" id="UP000534306">
    <property type="component" value="Unassembled WGS sequence"/>
</dbReference>
<dbReference type="Proteomes" id="UP000553957">
    <property type="component" value="Unassembled WGS sequence"/>
</dbReference>
<dbReference type="RefSeq" id="WP_171671216.1">
    <property type="nucleotide sequence ID" value="NZ_BAAAGT010000003.1"/>
</dbReference>
<dbReference type="InterPro" id="IPR007061">
    <property type="entry name" value="MST-like"/>
</dbReference>
<sequence length="156" mass="17454">MLKDELLGALRGRRLVVVGALEGLSEYDRRRPMVPSGTNLLGLVKHLAGLEFGYLGEAFGRPPVERPSWFRDDPYDEIDLWATPDEASDYIVGMYRQAWAHADATVELLELSSPGWVAHWEQHETTMGELLVRMLSETAQHAGHATVIRRLIDGGC</sequence>
<evidence type="ECO:0000313" key="1">
    <source>
        <dbReference type="EMBL" id="MBB6567905.1"/>
    </source>
</evidence>
<organism evidence="2 3">
    <name type="scientific">Kribbella sandramycini</name>
    <dbReference type="NCBI Taxonomy" id="60450"/>
    <lineage>
        <taxon>Bacteria</taxon>
        <taxon>Bacillati</taxon>
        <taxon>Actinomycetota</taxon>
        <taxon>Actinomycetes</taxon>
        <taxon>Propionibacteriales</taxon>
        <taxon>Kribbellaceae</taxon>
        <taxon>Kribbella</taxon>
    </lineage>
</organism>
<comment type="caution">
    <text evidence="2">The sequence shown here is derived from an EMBL/GenBank/DDBJ whole genome shotgun (WGS) entry which is preliminary data.</text>
</comment>
<name>A0A7Y4NYT9_9ACTN</name>
<evidence type="ECO:0000313" key="4">
    <source>
        <dbReference type="Proteomes" id="UP000553957"/>
    </source>
</evidence>
<evidence type="ECO:0000313" key="2">
    <source>
        <dbReference type="EMBL" id="NOL39500.1"/>
    </source>
</evidence>
<dbReference type="AlphaFoldDB" id="A0A7Y4NYT9"/>
<dbReference type="InterPro" id="IPR034660">
    <property type="entry name" value="DinB/YfiT-like"/>
</dbReference>